<name>A0A9D4YK82_PEA</name>
<keyword evidence="1" id="KW-0862">Zinc</keyword>
<dbReference type="InterPro" id="IPR036691">
    <property type="entry name" value="Endo/exonu/phosph_ase_sf"/>
</dbReference>
<comment type="caution">
    <text evidence="3">The sequence shown here is derived from an EMBL/GenBank/DDBJ whole genome shotgun (WGS) entry which is preliminary data.</text>
</comment>
<accession>A0A9D4YK82</accession>
<dbReference type="SUPFAM" id="SSF57756">
    <property type="entry name" value="Retrovirus zinc finger-like domains"/>
    <property type="match status" value="1"/>
</dbReference>
<feature type="domain" description="CCHC-type" evidence="2">
    <location>
        <begin position="23"/>
        <end position="36"/>
    </location>
</feature>
<dbReference type="SUPFAM" id="SSF56219">
    <property type="entry name" value="DNase I-like"/>
    <property type="match status" value="1"/>
</dbReference>
<dbReference type="PANTHER" id="PTHR33710:SF71">
    <property type="entry name" value="ENDONUCLEASE_EXONUCLEASE_PHOSPHATASE DOMAIN-CONTAINING PROTEIN"/>
    <property type="match status" value="1"/>
</dbReference>
<dbReference type="Gramene" id="Psat02G0484300-T1">
    <property type="protein sequence ID" value="KAI5439210.1"/>
    <property type="gene ID" value="KIW84_024843"/>
</dbReference>
<dbReference type="Proteomes" id="UP001058974">
    <property type="component" value="Chromosome 2"/>
</dbReference>
<dbReference type="InterPro" id="IPR001878">
    <property type="entry name" value="Znf_CCHC"/>
</dbReference>
<dbReference type="AlphaFoldDB" id="A0A9D4YK82"/>
<dbReference type="Pfam" id="PF14392">
    <property type="entry name" value="zf-CCHC_4"/>
    <property type="match status" value="1"/>
</dbReference>
<dbReference type="InterPro" id="IPR025836">
    <property type="entry name" value="Zn_knuckle_CX2CX4HX4C"/>
</dbReference>
<sequence length="248" mass="29101">MIVKFKEDNLRVHFKFERLPIFCFVCGQIGHQLKDCEALEELNDEGFEEIEEHELSSYEDEEKPWILTCFYEFPKEHNKRKARQLIKSLKVDYGEKSICIEDFNDILVKNEKQGGNCRTFGQFNWGRQIVIECGLQDLGFDGYPCTLTNGRHGSNDIQCRLDRVFVNDRCVSIFRPIKVAHLSPFGYDHATIRLVLECQNHDEETTCRYLFRFEDAWARDDGCEGIVRNNWHDNDLQGYNNIKAVSNI</sequence>
<keyword evidence="4" id="KW-1185">Reference proteome</keyword>
<evidence type="ECO:0000313" key="4">
    <source>
        <dbReference type="Proteomes" id="UP001058974"/>
    </source>
</evidence>
<keyword evidence="1" id="KW-0479">Metal-binding</keyword>
<dbReference type="EMBL" id="JAMSHJ010000002">
    <property type="protein sequence ID" value="KAI5439210.1"/>
    <property type="molecule type" value="Genomic_DNA"/>
</dbReference>
<dbReference type="GO" id="GO:0003676">
    <property type="term" value="F:nucleic acid binding"/>
    <property type="evidence" value="ECO:0007669"/>
    <property type="project" value="InterPro"/>
</dbReference>
<evidence type="ECO:0000256" key="1">
    <source>
        <dbReference type="PROSITE-ProRule" id="PRU00047"/>
    </source>
</evidence>
<dbReference type="PANTHER" id="PTHR33710">
    <property type="entry name" value="BNAC02G09200D PROTEIN"/>
    <property type="match status" value="1"/>
</dbReference>
<protein>
    <recommendedName>
        <fullName evidence="2">CCHC-type domain-containing protein</fullName>
    </recommendedName>
</protein>
<evidence type="ECO:0000259" key="2">
    <source>
        <dbReference type="PROSITE" id="PS50158"/>
    </source>
</evidence>
<dbReference type="Gene3D" id="3.60.10.10">
    <property type="entry name" value="Endonuclease/exonuclease/phosphatase"/>
    <property type="match status" value="1"/>
</dbReference>
<keyword evidence="1" id="KW-0863">Zinc-finger</keyword>
<gene>
    <name evidence="3" type="ORF">KIW84_024843</name>
</gene>
<evidence type="ECO:0000313" key="3">
    <source>
        <dbReference type="EMBL" id="KAI5439210.1"/>
    </source>
</evidence>
<dbReference type="GO" id="GO:0008270">
    <property type="term" value="F:zinc ion binding"/>
    <property type="evidence" value="ECO:0007669"/>
    <property type="project" value="UniProtKB-KW"/>
</dbReference>
<dbReference type="PROSITE" id="PS50158">
    <property type="entry name" value="ZF_CCHC"/>
    <property type="match status" value="1"/>
</dbReference>
<reference evidence="3 4" key="1">
    <citation type="journal article" date="2022" name="Nat. Genet.">
        <title>Improved pea reference genome and pan-genome highlight genomic features and evolutionary characteristics.</title>
        <authorList>
            <person name="Yang T."/>
            <person name="Liu R."/>
            <person name="Luo Y."/>
            <person name="Hu S."/>
            <person name="Wang D."/>
            <person name="Wang C."/>
            <person name="Pandey M.K."/>
            <person name="Ge S."/>
            <person name="Xu Q."/>
            <person name="Li N."/>
            <person name="Li G."/>
            <person name="Huang Y."/>
            <person name="Saxena R.K."/>
            <person name="Ji Y."/>
            <person name="Li M."/>
            <person name="Yan X."/>
            <person name="He Y."/>
            <person name="Liu Y."/>
            <person name="Wang X."/>
            <person name="Xiang C."/>
            <person name="Varshney R.K."/>
            <person name="Ding H."/>
            <person name="Gao S."/>
            <person name="Zong X."/>
        </authorList>
    </citation>
    <scope>NUCLEOTIDE SEQUENCE [LARGE SCALE GENOMIC DNA]</scope>
    <source>
        <strain evidence="3 4">cv. Zhongwan 6</strain>
    </source>
</reference>
<organism evidence="3 4">
    <name type="scientific">Pisum sativum</name>
    <name type="common">Garden pea</name>
    <name type="synonym">Lathyrus oleraceus</name>
    <dbReference type="NCBI Taxonomy" id="3888"/>
    <lineage>
        <taxon>Eukaryota</taxon>
        <taxon>Viridiplantae</taxon>
        <taxon>Streptophyta</taxon>
        <taxon>Embryophyta</taxon>
        <taxon>Tracheophyta</taxon>
        <taxon>Spermatophyta</taxon>
        <taxon>Magnoliopsida</taxon>
        <taxon>eudicotyledons</taxon>
        <taxon>Gunneridae</taxon>
        <taxon>Pentapetalae</taxon>
        <taxon>rosids</taxon>
        <taxon>fabids</taxon>
        <taxon>Fabales</taxon>
        <taxon>Fabaceae</taxon>
        <taxon>Papilionoideae</taxon>
        <taxon>50 kb inversion clade</taxon>
        <taxon>NPAAA clade</taxon>
        <taxon>Hologalegina</taxon>
        <taxon>IRL clade</taxon>
        <taxon>Fabeae</taxon>
        <taxon>Lathyrus</taxon>
    </lineage>
</organism>
<proteinExistence type="predicted"/>
<dbReference type="InterPro" id="IPR036875">
    <property type="entry name" value="Znf_CCHC_sf"/>
</dbReference>